<gene>
    <name evidence="3" type="ORF">NG895_04780</name>
</gene>
<feature type="region of interest" description="Disordered" evidence="1">
    <location>
        <begin position="179"/>
        <end position="205"/>
    </location>
</feature>
<feature type="transmembrane region" description="Helical" evidence="2">
    <location>
        <begin position="153"/>
        <end position="172"/>
    </location>
</feature>
<evidence type="ECO:0000256" key="2">
    <source>
        <dbReference type="SAM" id="Phobius"/>
    </source>
</evidence>
<keyword evidence="2" id="KW-0812">Transmembrane</keyword>
<reference evidence="3" key="1">
    <citation type="submission" date="2022-06" db="EMBL/GenBank/DDBJ databases">
        <title>Aeoliella straminimaris, a novel planctomycete from sediments.</title>
        <authorList>
            <person name="Vitorino I.R."/>
            <person name="Lage O.M."/>
        </authorList>
    </citation>
    <scope>NUCLEOTIDE SEQUENCE</scope>
    <source>
        <strain evidence="3">ICT_H6.2</strain>
    </source>
</reference>
<dbReference type="RefSeq" id="WP_252851311.1">
    <property type="nucleotide sequence ID" value="NZ_JAMXLR010000020.1"/>
</dbReference>
<sequence>MQSPRNLRLSLISLLLLVVPASFGALWIRSVAVEQRPIKWQKFTSDAVSMHLRDGRDVLVFASPSYHPESGLAVLALGDPRIRRAFNSGDFVALILEYDDWQGKEIRTLFHEFGPTKAPFVVLYRSEDSPTSIRPISADAVLQHLPETFRPPYGVLFGVSIALWGVIWVIGASRGTGGLHDSTPATPTPDCEDSAQNVKSSRRDL</sequence>
<keyword evidence="4" id="KW-1185">Reference proteome</keyword>
<proteinExistence type="predicted"/>
<evidence type="ECO:0000313" key="4">
    <source>
        <dbReference type="Proteomes" id="UP001155241"/>
    </source>
</evidence>
<evidence type="ECO:0000256" key="1">
    <source>
        <dbReference type="SAM" id="MobiDB-lite"/>
    </source>
</evidence>
<name>A0A9X2JFD8_9BACT</name>
<protein>
    <submittedName>
        <fullName evidence="3">Uncharacterized protein</fullName>
    </submittedName>
</protein>
<dbReference type="Proteomes" id="UP001155241">
    <property type="component" value="Unassembled WGS sequence"/>
</dbReference>
<dbReference type="AlphaFoldDB" id="A0A9X2JFD8"/>
<comment type="caution">
    <text evidence="3">The sequence shown here is derived from an EMBL/GenBank/DDBJ whole genome shotgun (WGS) entry which is preliminary data.</text>
</comment>
<dbReference type="EMBL" id="JAMXLR010000020">
    <property type="protein sequence ID" value="MCO6043212.1"/>
    <property type="molecule type" value="Genomic_DNA"/>
</dbReference>
<accession>A0A9X2JFD8</accession>
<keyword evidence="2" id="KW-1133">Transmembrane helix</keyword>
<keyword evidence="2" id="KW-0472">Membrane</keyword>
<organism evidence="3 4">
    <name type="scientific">Aeoliella straminimaris</name>
    <dbReference type="NCBI Taxonomy" id="2954799"/>
    <lineage>
        <taxon>Bacteria</taxon>
        <taxon>Pseudomonadati</taxon>
        <taxon>Planctomycetota</taxon>
        <taxon>Planctomycetia</taxon>
        <taxon>Pirellulales</taxon>
        <taxon>Lacipirellulaceae</taxon>
        <taxon>Aeoliella</taxon>
    </lineage>
</organism>
<evidence type="ECO:0000313" key="3">
    <source>
        <dbReference type="EMBL" id="MCO6043212.1"/>
    </source>
</evidence>